<dbReference type="Gene3D" id="3.40.710.10">
    <property type="entry name" value="DD-peptidase/beta-lactamase superfamily"/>
    <property type="match status" value="1"/>
</dbReference>
<proteinExistence type="predicted"/>
<dbReference type="InterPro" id="IPR050491">
    <property type="entry name" value="AmpC-like"/>
</dbReference>
<dbReference type="PANTHER" id="PTHR46825">
    <property type="entry name" value="D-ALANYL-D-ALANINE-CARBOXYPEPTIDASE/ENDOPEPTIDASE AMPH"/>
    <property type="match status" value="1"/>
</dbReference>
<name>A0A917Z2G6_9ALTE</name>
<dbReference type="InterPro" id="IPR012338">
    <property type="entry name" value="Beta-lactam/transpept-like"/>
</dbReference>
<dbReference type="EMBL" id="BMLS01000006">
    <property type="protein sequence ID" value="GGO73003.1"/>
    <property type="molecule type" value="Genomic_DNA"/>
</dbReference>
<comment type="caution">
    <text evidence="2">The sequence shown here is derived from an EMBL/GenBank/DDBJ whole genome shotgun (WGS) entry which is preliminary data.</text>
</comment>
<evidence type="ECO:0000259" key="1">
    <source>
        <dbReference type="Pfam" id="PF00144"/>
    </source>
</evidence>
<dbReference type="RefSeq" id="WP_188697592.1">
    <property type="nucleotide sequence ID" value="NZ_BMLS01000006.1"/>
</dbReference>
<organism evidence="2 3">
    <name type="scientific">Bowmanella pacifica</name>
    <dbReference type="NCBI Taxonomy" id="502051"/>
    <lineage>
        <taxon>Bacteria</taxon>
        <taxon>Pseudomonadati</taxon>
        <taxon>Pseudomonadota</taxon>
        <taxon>Gammaproteobacteria</taxon>
        <taxon>Alteromonadales</taxon>
        <taxon>Alteromonadaceae</taxon>
        <taxon>Bowmanella</taxon>
    </lineage>
</organism>
<protein>
    <recommendedName>
        <fullName evidence="1">Beta-lactamase-related domain-containing protein</fullName>
    </recommendedName>
</protein>
<dbReference type="AlphaFoldDB" id="A0A917Z2G6"/>
<dbReference type="Proteomes" id="UP000606935">
    <property type="component" value="Unassembled WGS sequence"/>
</dbReference>
<dbReference type="PANTHER" id="PTHR46825:SF9">
    <property type="entry name" value="BETA-LACTAMASE-RELATED DOMAIN-CONTAINING PROTEIN"/>
    <property type="match status" value="1"/>
</dbReference>
<dbReference type="SUPFAM" id="SSF56601">
    <property type="entry name" value="beta-lactamase/transpeptidase-like"/>
    <property type="match status" value="1"/>
</dbReference>
<reference evidence="2" key="2">
    <citation type="submission" date="2020-09" db="EMBL/GenBank/DDBJ databases">
        <authorList>
            <person name="Sun Q."/>
            <person name="Zhou Y."/>
        </authorList>
    </citation>
    <scope>NUCLEOTIDE SEQUENCE</scope>
    <source>
        <strain evidence="2">CGMCC 1.7086</strain>
    </source>
</reference>
<gene>
    <name evidence="2" type="ORF">GCM10010982_32520</name>
</gene>
<feature type="domain" description="Beta-lactamase-related" evidence="1">
    <location>
        <begin position="39"/>
        <end position="338"/>
    </location>
</feature>
<dbReference type="InterPro" id="IPR001466">
    <property type="entry name" value="Beta-lactam-related"/>
</dbReference>
<sequence length="447" mass="49255">MLKNTVLVCSLSFLALGVHGDSQEQVFRNVLNCHSSPENPGLSVRLEQQGKLIFTGAAGVSNLETGKPLSREDVFQIGSVTKQFTAAAILMLQEQGKLSVKDNVKKHLPAFAHNNITIEQLLSHTSGLADYFTEADVTDHWHQYTDIDQIIEKISAIEINAAPGEQYQYSNVGYLYLGKIIESVSGESYAGFLQKHIFTPLEMHSSFVMTQGDSLKQVVGYTQNRGQKDHFTQPFKVDRSWMYAAGAIASTVANMGKWQQALMTGKVISPNSYKLMTTKAALANGEEVDYGFGINISPIAGQPSFHHEGQVPGFMAWSVYLPKSDLYAVALSNNDAAHPGPALLDMMAIQLGLSPQPVSAEQASSVASNLLGKYRFEDGKTLELFEAQGKWFGKTDNQAPRELVLRENNAFSYACSENYFELRHSERGIQLVPMHLYFGEGKSANRL</sequence>
<keyword evidence="3" id="KW-1185">Reference proteome</keyword>
<evidence type="ECO:0000313" key="2">
    <source>
        <dbReference type="EMBL" id="GGO73003.1"/>
    </source>
</evidence>
<reference evidence="2" key="1">
    <citation type="journal article" date="2014" name="Int. J. Syst. Evol. Microbiol.">
        <title>Complete genome sequence of Corynebacterium casei LMG S-19264T (=DSM 44701T), isolated from a smear-ripened cheese.</title>
        <authorList>
            <consortium name="US DOE Joint Genome Institute (JGI-PGF)"/>
            <person name="Walter F."/>
            <person name="Albersmeier A."/>
            <person name="Kalinowski J."/>
            <person name="Ruckert C."/>
        </authorList>
    </citation>
    <scope>NUCLEOTIDE SEQUENCE</scope>
    <source>
        <strain evidence="2">CGMCC 1.7086</strain>
    </source>
</reference>
<dbReference type="Pfam" id="PF00144">
    <property type="entry name" value="Beta-lactamase"/>
    <property type="match status" value="1"/>
</dbReference>
<evidence type="ECO:0000313" key="3">
    <source>
        <dbReference type="Proteomes" id="UP000606935"/>
    </source>
</evidence>
<accession>A0A917Z2G6</accession>